<dbReference type="OrthoDB" id="9809781at2"/>
<evidence type="ECO:0000313" key="4">
    <source>
        <dbReference type="Proteomes" id="UP000250462"/>
    </source>
</evidence>
<name>A0A329QKV5_9ACTN</name>
<evidence type="ECO:0000256" key="1">
    <source>
        <dbReference type="SAM" id="MobiDB-lite"/>
    </source>
</evidence>
<comment type="caution">
    <text evidence="3">The sequence shown here is derived from an EMBL/GenBank/DDBJ whole genome shotgun (WGS) entry which is preliminary data.</text>
</comment>
<dbReference type="GO" id="GO:0016798">
    <property type="term" value="F:hydrolase activity, acting on glycosyl bonds"/>
    <property type="evidence" value="ECO:0007669"/>
    <property type="project" value="UniProtKB-KW"/>
</dbReference>
<dbReference type="EMBL" id="QMIG01000017">
    <property type="protein sequence ID" value="RAW12042.1"/>
    <property type="molecule type" value="Genomic_DNA"/>
</dbReference>
<gene>
    <name evidence="3" type="ORF">DPM12_15340</name>
</gene>
<feature type="domain" description="Phosphodiester glycosidase" evidence="2">
    <location>
        <begin position="240"/>
        <end position="415"/>
    </location>
</feature>
<keyword evidence="3" id="KW-0326">Glycosidase</keyword>
<organism evidence="3 4">
    <name type="scientific">Phytoactinopolyspora halophila</name>
    <dbReference type="NCBI Taxonomy" id="1981511"/>
    <lineage>
        <taxon>Bacteria</taxon>
        <taxon>Bacillati</taxon>
        <taxon>Actinomycetota</taxon>
        <taxon>Actinomycetes</taxon>
        <taxon>Jiangellales</taxon>
        <taxon>Jiangellaceae</taxon>
        <taxon>Phytoactinopolyspora</taxon>
    </lineage>
</organism>
<dbReference type="PANTHER" id="PTHR40446:SF2">
    <property type="entry name" value="N-ACETYLGLUCOSAMINE-1-PHOSPHODIESTER ALPHA-N-ACETYLGLUCOSAMINIDASE"/>
    <property type="match status" value="1"/>
</dbReference>
<dbReference type="InterPro" id="IPR018711">
    <property type="entry name" value="NAGPA"/>
</dbReference>
<proteinExistence type="predicted"/>
<keyword evidence="3" id="KW-0378">Hydrolase</keyword>
<protein>
    <submittedName>
        <fullName evidence="3">Phosphodiester glycosidase family protein</fullName>
    </submittedName>
</protein>
<dbReference type="PANTHER" id="PTHR40446">
    <property type="entry name" value="N-ACETYLGLUCOSAMINE-1-PHOSPHODIESTER ALPHA-N-ACETYLGLUCOSAMINIDASE"/>
    <property type="match status" value="1"/>
</dbReference>
<feature type="region of interest" description="Disordered" evidence="1">
    <location>
        <begin position="395"/>
        <end position="420"/>
    </location>
</feature>
<dbReference type="Proteomes" id="UP000250462">
    <property type="component" value="Unassembled WGS sequence"/>
</dbReference>
<sequence>MAGRTFSWSGHTRRLAGAVSVGALTLAVVAVPGVDAAESDDSGAEFRKTRPVAPGVKHRQFEMVDDAGDRVEGDVLTVDLSHPTVSLDLLYPGVVAAREPVSTLADEQGAVAGVNGDFFDIGGTPEIDGTNAPVGPAVATGVDLTAAVPMGQRWGPPLAPETTTLETVFGAGDDGAQIGELSLEGTITTPSGTTEVDALNQYAIEEGGVGAFTSDWGTADRRRATCGSDTRRNDPCVDETIEVVVTGGVVTEVHDEPRSGAIADDTIVLVGREGGVQDLDGLEPGDAVEVTYQMVADDGAAFDFAIGGTPILRDGEPLAGLQEGVRAPRTSAGASADGSTVYLVTVDGRQEDSAGISIQDMAELMVDFGADAGVNLDGGGSTTMVARERHADSVSVVNSPSGGQERPVPNGVGVFSEVAD</sequence>
<evidence type="ECO:0000313" key="3">
    <source>
        <dbReference type="EMBL" id="RAW12042.1"/>
    </source>
</evidence>
<reference evidence="3 4" key="1">
    <citation type="submission" date="2018-06" db="EMBL/GenBank/DDBJ databases">
        <title>Phytoactinopolyspora halophila sp. nov., a novel halophilic actinomycete isolated from a saline soil in China.</title>
        <authorList>
            <person name="Tang S.-K."/>
        </authorList>
    </citation>
    <scope>NUCLEOTIDE SEQUENCE [LARGE SCALE GENOMIC DNA]</scope>
    <source>
        <strain evidence="3 4">YIM 96934</strain>
    </source>
</reference>
<keyword evidence="4" id="KW-1185">Reference proteome</keyword>
<dbReference type="AlphaFoldDB" id="A0A329QKV5"/>
<dbReference type="Pfam" id="PF09992">
    <property type="entry name" value="NAGPA"/>
    <property type="match status" value="1"/>
</dbReference>
<accession>A0A329QKV5</accession>
<evidence type="ECO:0000259" key="2">
    <source>
        <dbReference type="Pfam" id="PF09992"/>
    </source>
</evidence>
<dbReference type="RefSeq" id="WP_112259216.1">
    <property type="nucleotide sequence ID" value="NZ_QMIG01000017.1"/>
</dbReference>